<comment type="caution">
    <text evidence="5">The sequence shown here is derived from an EMBL/GenBank/DDBJ whole genome shotgun (WGS) entry which is preliminary data.</text>
</comment>
<organism evidence="5 6">
    <name type="scientific">Aspergillus mulundensis</name>
    <dbReference type="NCBI Taxonomy" id="1810919"/>
    <lineage>
        <taxon>Eukaryota</taxon>
        <taxon>Fungi</taxon>
        <taxon>Dikarya</taxon>
        <taxon>Ascomycota</taxon>
        <taxon>Pezizomycotina</taxon>
        <taxon>Eurotiomycetes</taxon>
        <taxon>Eurotiomycetidae</taxon>
        <taxon>Eurotiales</taxon>
        <taxon>Aspergillaceae</taxon>
        <taxon>Aspergillus</taxon>
        <taxon>Aspergillus subgen. Nidulantes</taxon>
    </lineage>
</organism>
<dbReference type="PANTHER" id="PTHR42699:SF1">
    <property type="entry name" value="CYSTATHIONINE GAMMA-SYNTHASE-RELATED"/>
    <property type="match status" value="1"/>
</dbReference>
<dbReference type="EMBL" id="PVWQ01000002">
    <property type="protein sequence ID" value="RDW90302.1"/>
    <property type="molecule type" value="Genomic_DNA"/>
</dbReference>
<dbReference type="InterPro" id="IPR000277">
    <property type="entry name" value="Cys/Met-Metab_PyrdxlP-dep_enz"/>
</dbReference>
<evidence type="ECO:0000256" key="1">
    <source>
        <dbReference type="ARBA" id="ARBA00001933"/>
    </source>
</evidence>
<dbReference type="STRING" id="1810919.A0A3D8SVF9"/>
<gene>
    <name evidence="5" type="ORF">DSM5745_02077</name>
</gene>
<dbReference type="InterPro" id="IPR051750">
    <property type="entry name" value="Trans-sulfuration_enzymes"/>
</dbReference>
<evidence type="ECO:0000256" key="4">
    <source>
        <dbReference type="SAM" id="MobiDB-lite"/>
    </source>
</evidence>
<dbReference type="GO" id="GO:0030170">
    <property type="term" value="F:pyridoxal phosphate binding"/>
    <property type="evidence" value="ECO:0007669"/>
    <property type="project" value="InterPro"/>
</dbReference>
<dbReference type="GO" id="GO:0003962">
    <property type="term" value="F:cystathionine gamma-synthase activity"/>
    <property type="evidence" value="ECO:0007669"/>
    <property type="project" value="TreeGrafter"/>
</dbReference>
<accession>A0A3D8SVF9</accession>
<keyword evidence="6" id="KW-1185">Reference proteome</keyword>
<dbReference type="InterPro" id="IPR015424">
    <property type="entry name" value="PyrdxlP-dep_Trfase"/>
</dbReference>
<dbReference type="RefSeq" id="XP_026607256.1">
    <property type="nucleotide sequence ID" value="XM_026744093.1"/>
</dbReference>
<dbReference type="GeneID" id="38112447"/>
<dbReference type="OrthoDB" id="10047078at2759"/>
<evidence type="ECO:0000313" key="6">
    <source>
        <dbReference type="Proteomes" id="UP000256690"/>
    </source>
</evidence>
<dbReference type="AlphaFoldDB" id="A0A3D8SVF9"/>
<dbReference type="InterPro" id="IPR015422">
    <property type="entry name" value="PyrdxlP-dep_Trfase_small"/>
</dbReference>
<keyword evidence="2 3" id="KW-0663">Pyridoxal phosphate</keyword>
<dbReference type="SUPFAM" id="SSF53383">
    <property type="entry name" value="PLP-dependent transferases"/>
    <property type="match status" value="1"/>
</dbReference>
<evidence type="ECO:0000256" key="2">
    <source>
        <dbReference type="ARBA" id="ARBA00022898"/>
    </source>
</evidence>
<dbReference type="GO" id="GO:0019346">
    <property type="term" value="P:transsulfuration"/>
    <property type="evidence" value="ECO:0007669"/>
    <property type="project" value="InterPro"/>
</dbReference>
<proteinExistence type="inferred from homology"/>
<dbReference type="Gene3D" id="3.90.1150.10">
    <property type="entry name" value="Aspartate Aminotransferase, domain 1"/>
    <property type="match status" value="1"/>
</dbReference>
<dbReference type="PANTHER" id="PTHR42699">
    <property type="match status" value="1"/>
</dbReference>
<dbReference type="InterPro" id="IPR015421">
    <property type="entry name" value="PyrdxlP-dep_Trfase_major"/>
</dbReference>
<evidence type="ECO:0000256" key="3">
    <source>
        <dbReference type="RuleBase" id="RU362118"/>
    </source>
</evidence>
<dbReference type="Pfam" id="PF01053">
    <property type="entry name" value="Cys_Met_Meta_PP"/>
    <property type="match status" value="1"/>
</dbReference>
<comment type="cofactor">
    <cofactor evidence="1 3">
        <name>pyridoxal 5'-phosphate</name>
        <dbReference type="ChEBI" id="CHEBI:597326"/>
    </cofactor>
</comment>
<comment type="similarity">
    <text evidence="3">Belongs to the trans-sulfuration enzymes family.</text>
</comment>
<sequence>MTVPTIPAPRMLPLGTSQPPDDRHAVSVSLPTWVSVPGRPLGYKWVIEKMQANYPRDAARRCVAYLQEHYPADFQTDIVHFLCSPDGHGSSAWSQFYAVLYDTKAQEEADHFWSIFGDGLSSRHAEFLLRLWPDMSSSPCDELAETGTNGCIQTREVDDGDETAKMEIRNRIARLIAPQGPHGPRPSARDVFLYAKGMCAIAAVARALLPGDDCKDNSSEAVVFGWPYSETPRCVSQTGYDRYTLYSQGTTSELDQLEQSFASGRRIRVLFCEIPTNPLLRTPDLHRIRALADKYEFIVVCDETLGTFTNVDILPYADIAITSLTKIFNGAGNAMGGSAVVNPASRHYRQLHAKLSAIYEDNLFPGDAAVLASNSRDFDARVRVCNSNALALATFLTTQPAIASVLYPPFLPTGNLYERYRRVDGGYGYVLSVVFKDPKEAVQFYDRLDMCKGPSVGTNFSLALPYAQLAHVFELDWAEEQGIPRHIVRFSVGLEREADLIECVERALRG</sequence>
<dbReference type="Proteomes" id="UP000256690">
    <property type="component" value="Unassembled WGS sequence"/>
</dbReference>
<name>A0A3D8SVF9_9EURO</name>
<protein>
    <recommendedName>
        <fullName evidence="7">Cystathionine gamma-synthase</fullName>
    </recommendedName>
</protein>
<evidence type="ECO:0000313" key="5">
    <source>
        <dbReference type="EMBL" id="RDW90302.1"/>
    </source>
</evidence>
<feature type="region of interest" description="Disordered" evidence="4">
    <location>
        <begin position="1"/>
        <end position="23"/>
    </location>
</feature>
<evidence type="ECO:0008006" key="7">
    <source>
        <dbReference type="Google" id="ProtNLM"/>
    </source>
</evidence>
<dbReference type="Gene3D" id="3.40.640.10">
    <property type="entry name" value="Type I PLP-dependent aspartate aminotransferase-like (Major domain)"/>
    <property type="match status" value="1"/>
</dbReference>
<reference evidence="5 6" key="1">
    <citation type="journal article" date="2018" name="IMA Fungus">
        <title>IMA Genome-F 9: Draft genome sequence of Annulohypoxylon stygium, Aspergillus mulundensis, Berkeleyomyces basicola (syn. Thielaviopsis basicola), Ceratocystis smalleyi, two Cercospora beticola strains, Coleophoma cylindrospora, Fusarium fracticaudum, Phialophora cf. hyalina, and Morchella septimelata.</title>
        <authorList>
            <person name="Wingfield B.D."/>
            <person name="Bills G.F."/>
            <person name="Dong Y."/>
            <person name="Huang W."/>
            <person name="Nel W.J."/>
            <person name="Swalarsk-Parry B.S."/>
            <person name="Vaghefi N."/>
            <person name="Wilken P.M."/>
            <person name="An Z."/>
            <person name="de Beer Z.W."/>
            <person name="De Vos L."/>
            <person name="Chen L."/>
            <person name="Duong T.A."/>
            <person name="Gao Y."/>
            <person name="Hammerbacher A."/>
            <person name="Kikkert J.R."/>
            <person name="Li Y."/>
            <person name="Li H."/>
            <person name="Li K."/>
            <person name="Li Q."/>
            <person name="Liu X."/>
            <person name="Ma X."/>
            <person name="Naidoo K."/>
            <person name="Pethybridge S.J."/>
            <person name="Sun J."/>
            <person name="Steenkamp E.T."/>
            <person name="van der Nest M.A."/>
            <person name="van Wyk S."/>
            <person name="Wingfield M.J."/>
            <person name="Xiong C."/>
            <person name="Yue Q."/>
            <person name="Zhang X."/>
        </authorList>
    </citation>
    <scope>NUCLEOTIDE SEQUENCE [LARGE SCALE GENOMIC DNA]</scope>
    <source>
        <strain evidence="5 6">DSM 5745</strain>
    </source>
</reference>